<dbReference type="Gene3D" id="3.20.20.100">
    <property type="entry name" value="NADP-dependent oxidoreductase domain"/>
    <property type="match status" value="1"/>
</dbReference>
<evidence type="ECO:0000259" key="2">
    <source>
        <dbReference type="Pfam" id="PF00248"/>
    </source>
</evidence>
<organism evidence="3 4">
    <name type="scientific">Gymnopus androsaceus JB14</name>
    <dbReference type="NCBI Taxonomy" id="1447944"/>
    <lineage>
        <taxon>Eukaryota</taxon>
        <taxon>Fungi</taxon>
        <taxon>Dikarya</taxon>
        <taxon>Basidiomycota</taxon>
        <taxon>Agaricomycotina</taxon>
        <taxon>Agaricomycetes</taxon>
        <taxon>Agaricomycetidae</taxon>
        <taxon>Agaricales</taxon>
        <taxon>Marasmiineae</taxon>
        <taxon>Omphalotaceae</taxon>
        <taxon>Gymnopus</taxon>
    </lineage>
</organism>
<dbReference type="Proteomes" id="UP000799118">
    <property type="component" value="Unassembled WGS sequence"/>
</dbReference>
<dbReference type="Pfam" id="PF00248">
    <property type="entry name" value="Aldo_ket_red"/>
    <property type="match status" value="1"/>
</dbReference>
<dbReference type="GO" id="GO:0005737">
    <property type="term" value="C:cytoplasm"/>
    <property type="evidence" value="ECO:0007669"/>
    <property type="project" value="TreeGrafter"/>
</dbReference>
<dbReference type="PRINTS" id="PR00069">
    <property type="entry name" value="ALDKETRDTASE"/>
</dbReference>
<name>A0A6A4HID5_9AGAR</name>
<gene>
    <name evidence="3" type="ORF">BT96DRAFT_860808</name>
</gene>
<proteinExistence type="predicted"/>
<dbReference type="InterPro" id="IPR020471">
    <property type="entry name" value="AKR"/>
</dbReference>
<accession>A0A6A4HID5</accession>
<dbReference type="EMBL" id="ML769510">
    <property type="protein sequence ID" value="KAE9396655.1"/>
    <property type="molecule type" value="Genomic_DNA"/>
</dbReference>
<dbReference type="PANTHER" id="PTHR43625">
    <property type="entry name" value="AFLATOXIN B1 ALDEHYDE REDUCTASE"/>
    <property type="match status" value="1"/>
</dbReference>
<dbReference type="SUPFAM" id="SSF51430">
    <property type="entry name" value="NAD(P)-linked oxidoreductase"/>
    <property type="match status" value="1"/>
</dbReference>
<dbReference type="InterPro" id="IPR036812">
    <property type="entry name" value="NAD(P)_OxRdtase_dom_sf"/>
</dbReference>
<dbReference type="InterPro" id="IPR050791">
    <property type="entry name" value="Aldo-Keto_reductase"/>
</dbReference>
<feature type="domain" description="NADP-dependent oxidoreductase" evidence="2">
    <location>
        <begin position="14"/>
        <end position="305"/>
    </location>
</feature>
<reference evidence="3" key="1">
    <citation type="journal article" date="2019" name="Environ. Microbiol.">
        <title>Fungal ecological strategies reflected in gene transcription - a case study of two litter decomposers.</title>
        <authorList>
            <person name="Barbi F."/>
            <person name="Kohler A."/>
            <person name="Barry K."/>
            <person name="Baskaran P."/>
            <person name="Daum C."/>
            <person name="Fauchery L."/>
            <person name="Ihrmark K."/>
            <person name="Kuo A."/>
            <person name="LaButti K."/>
            <person name="Lipzen A."/>
            <person name="Morin E."/>
            <person name="Grigoriev I.V."/>
            <person name="Henrissat B."/>
            <person name="Lindahl B."/>
            <person name="Martin F."/>
        </authorList>
    </citation>
    <scope>NUCLEOTIDE SEQUENCE</scope>
    <source>
        <strain evidence="3">JB14</strain>
    </source>
</reference>
<evidence type="ECO:0000313" key="3">
    <source>
        <dbReference type="EMBL" id="KAE9396655.1"/>
    </source>
</evidence>
<keyword evidence="1" id="KW-0560">Oxidoreductase</keyword>
<evidence type="ECO:0000313" key="4">
    <source>
        <dbReference type="Proteomes" id="UP000799118"/>
    </source>
</evidence>
<dbReference type="PANTHER" id="PTHR43625:SF40">
    <property type="entry name" value="ALDO-KETO REDUCTASE YAKC [NADP(+)]"/>
    <property type="match status" value="1"/>
</dbReference>
<sequence length="335" mass="37046">MLPPRKIGNAHVHPIGFGAMGISAFYGKTESDEERLKVLDAVYASGCNHWDSANVYGDSEVLIGKWFKQTGKRNEIFLTSKFGITKEGPCGEPSYVKEQCAKSLERFGVEYIDLYYQHRPDAKVPIEITVGAMAELVKEGKVKYLGLSEVSAEDLRRAHAVHPISALQVEFSPLVLDIESSETELLKTARELGITIVAYSPLARGLITGQYKSPDDFEENDFRKTIPKYQAENFPKILDVVKQIESIGQKHNATAGQVTLAWILAQGDDFVVIPGTKKIKYVKENMGAADVKLSADEINAVRKISEESDIPGTRYAKSGMQVVLVKTPPLQKQSL</sequence>
<dbReference type="GO" id="GO:0016491">
    <property type="term" value="F:oxidoreductase activity"/>
    <property type="evidence" value="ECO:0007669"/>
    <property type="project" value="UniProtKB-KW"/>
</dbReference>
<protein>
    <submittedName>
        <fullName evidence="3">Aldo/keto reductase</fullName>
    </submittedName>
</protein>
<dbReference type="OrthoDB" id="37537at2759"/>
<keyword evidence="4" id="KW-1185">Reference proteome</keyword>
<evidence type="ECO:0000256" key="1">
    <source>
        <dbReference type="ARBA" id="ARBA00023002"/>
    </source>
</evidence>
<dbReference type="InterPro" id="IPR023210">
    <property type="entry name" value="NADP_OxRdtase_dom"/>
</dbReference>
<dbReference type="AlphaFoldDB" id="A0A6A4HID5"/>